<evidence type="ECO:0000313" key="3">
    <source>
        <dbReference type="Proteomes" id="UP000265882"/>
    </source>
</evidence>
<dbReference type="EMBL" id="QZKU01000116">
    <property type="protein sequence ID" value="RJP17292.1"/>
    <property type="molecule type" value="Genomic_DNA"/>
</dbReference>
<name>A0A3A4NCU0_ABYX5</name>
<evidence type="ECO:0000313" key="2">
    <source>
        <dbReference type="EMBL" id="RJP17292.1"/>
    </source>
</evidence>
<feature type="domain" description="Transcription regulator AsnC/Lrp ligand binding" evidence="1">
    <location>
        <begin position="8"/>
        <end position="76"/>
    </location>
</feature>
<dbReference type="InterPro" id="IPR011008">
    <property type="entry name" value="Dimeric_a/b-barrel"/>
</dbReference>
<organism evidence="2 3">
    <name type="scientific">Abyssobacteria bacterium (strain SURF_5)</name>
    <dbReference type="NCBI Taxonomy" id="2093360"/>
    <lineage>
        <taxon>Bacteria</taxon>
        <taxon>Pseudomonadati</taxon>
        <taxon>Candidatus Hydrogenedentota</taxon>
        <taxon>Candidatus Abyssobacteria</taxon>
    </lineage>
</organism>
<dbReference type="Gene3D" id="3.30.70.920">
    <property type="match status" value="1"/>
</dbReference>
<dbReference type="Pfam" id="PF01037">
    <property type="entry name" value="AsnC_trans_reg"/>
    <property type="match status" value="1"/>
</dbReference>
<reference evidence="2 3" key="1">
    <citation type="journal article" date="2017" name="ISME J.">
        <title>Energy and carbon metabolisms in a deep terrestrial subsurface fluid microbial community.</title>
        <authorList>
            <person name="Momper L."/>
            <person name="Jungbluth S.P."/>
            <person name="Lee M.D."/>
            <person name="Amend J.P."/>
        </authorList>
    </citation>
    <scope>NUCLEOTIDE SEQUENCE [LARGE SCALE GENOMIC DNA]</scope>
    <source>
        <strain evidence="2">SURF_5</strain>
    </source>
</reference>
<dbReference type="SUPFAM" id="SSF54909">
    <property type="entry name" value="Dimeric alpha+beta barrel"/>
    <property type="match status" value="1"/>
</dbReference>
<dbReference type="Proteomes" id="UP000265882">
    <property type="component" value="Unassembled WGS sequence"/>
</dbReference>
<protein>
    <submittedName>
        <fullName evidence="2">Lrp/AsnC family transcriptional regulator</fullName>
    </submittedName>
</protein>
<dbReference type="AlphaFoldDB" id="A0A3A4NCU0"/>
<dbReference type="InterPro" id="IPR019887">
    <property type="entry name" value="Tscrpt_reg_AsnC/Lrp_C"/>
</dbReference>
<accession>A0A3A4NCU0</accession>
<evidence type="ECO:0000259" key="1">
    <source>
        <dbReference type="Pfam" id="PF01037"/>
    </source>
</evidence>
<proteinExistence type="predicted"/>
<comment type="caution">
    <text evidence="2">The sequence shown here is derived from an EMBL/GenBank/DDBJ whole genome shotgun (WGS) entry which is preliminary data.</text>
</comment>
<gene>
    <name evidence="2" type="ORF">C4520_17035</name>
</gene>
<sequence length="77" mass="8270">MAISAYIFVECIQGKALEVNRKLAQIEGVKQSHVVTGPIDVIAFVDAADINLLGKFVVEKIQSIGGVLRTSTNIVTQ</sequence>